<proteinExistence type="predicted"/>
<feature type="compositionally biased region" description="Low complexity" evidence="3">
    <location>
        <begin position="427"/>
        <end position="437"/>
    </location>
</feature>
<dbReference type="Proteomes" id="UP000036987">
    <property type="component" value="Unassembled WGS sequence"/>
</dbReference>
<dbReference type="GO" id="GO:0000290">
    <property type="term" value="P:deadenylation-dependent decapping of nuclear-transcribed mRNA"/>
    <property type="evidence" value="ECO:0000318"/>
    <property type="project" value="GO_Central"/>
</dbReference>
<dbReference type="EMBL" id="LFYR01001011">
    <property type="protein sequence ID" value="KMZ65836.1"/>
    <property type="molecule type" value="Genomic_DNA"/>
</dbReference>
<evidence type="ECO:0000256" key="2">
    <source>
        <dbReference type="ARBA" id="ARBA00022490"/>
    </source>
</evidence>
<reference evidence="5" key="1">
    <citation type="journal article" date="2016" name="Nature">
        <title>The genome of the seagrass Zostera marina reveals angiosperm adaptation to the sea.</title>
        <authorList>
            <person name="Olsen J.L."/>
            <person name="Rouze P."/>
            <person name="Verhelst B."/>
            <person name="Lin Y.-C."/>
            <person name="Bayer T."/>
            <person name="Collen J."/>
            <person name="Dattolo E."/>
            <person name="De Paoli E."/>
            <person name="Dittami S."/>
            <person name="Maumus F."/>
            <person name="Michel G."/>
            <person name="Kersting A."/>
            <person name="Lauritano C."/>
            <person name="Lohaus R."/>
            <person name="Toepel M."/>
            <person name="Tonon T."/>
            <person name="Vanneste K."/>
            <person name="Amirebrahimi M."/>
            <person name="Brakel J."/>
            <person name="Bostroem C."/>
            <person name="Chovatia M."/>
            <person name="Grimwood J."/>
            <person name="Jenkins J.W."/>
            <person name="Jueterbock A."/>
            <person name="Mraz A."/>
            <person name="Stam W.T."/>
            <person name="Tice H."/>
            <person name="Bornberg-Bauer E."/>
            <person name="Green P.J."/>
            <person name="Pearson G.A."/>
            <person name="Procaccini G."/>
            <person name="Duarte C.M."/>
            <person name="Schmutz J."/>
            <person name="Reusch T.B.H."/>
            <person name="Van de Peer Y."/>
        </authorList>
    </citation>
    <scope>NUCLEOTIDE SEQUENCE [LARGE SCALE GENOMIC DNA]</scope>
    <source>
        <strain evidence="5">cv. Finnish</strain>
    </source>
</reference>
<accession>A0A0K9PA36</accession>
<evidence type="ECO:0000313" key="5">
    <source>
        <dbReference type="Proteomes" id="UP000036987"/>
    </source>
</evidence>
<comment type="subcellular location">
    <subcellularLocation>
        <location evidence="1">Cytoplasm</location>
        <location evidence="1">P-body</location>
    </subcellularLocation>
</comment>
<dbReference type="PANTHER" id="PTHR21551:SF0">
    <property type="entry name" value="PROTEIN ASSOCIATED WITH TOPO II RELATED-1, ISOFORM A"/>
    <property type="match status" value="1"/>
</dbReference>
<name>A0A0K9PA36_ZOSMR</name>
<feature type="region of interest" description="Disordered" evidence="3">
    <location>
        <begin position="417"/>
        <end position="440"/>
    </location>
</feature>
<keyword evidence="4" id="KW-0413">Isomerase</keyword>
<dbReference type="GO" id="GO:0033962">
    <property type="term" value="P:P-body assembly"/>
    <property type="evidence" value="ECO:0000318"/>
    <property type="project" value="GO_Central"/>
</dbReference>
<feature type="region of interest" description="Disordered" evidence="3">
    <location>
        <begin position="50"/>
        <end position="74"/>
    </location>
</feature>
<evidence type="ECO:0000313" key="4">
    <source>
        <dbReference type="EMBL" id="KMZ65836.1"/>
    </source>
</evidence>
<evidence type="ECO:0000256" key="3">
    <source>
        <dbReference type="SAM" id="MobiDB-lite"/>
    </source>
</evidence>
<comment type="caution">
    <text evidence="4">The sequence shown here is derived from an EMBL/GenBank/DDBJ whole genome shotgun (WGS) entry which is preliminary data.</text>
</comment>
<gene>
    <name evidence="4" type="ORF">ZOSMA_30G01170</name>
</gene>
<feature type="compositionally biased region" description="Polar residues" evidence="3">
    <location>
        <begin position="372"/>
        <end position="399"/>
    </location>
</feature>
<dbReference type="PANTHER" id="PTHR21551">
    <property type="entry name" value="TOPOISOMERASE II-ASSOCIATED PROTEIN PAT1"/>
    <property type="match status" value="1"/>
</dbReference>
<dbReference type="GO" id="GO:0016853">
    <property type="term" value="F:isomerase activity"/>
    <property type="evidence" value="ECO:0007669"/>
    <property type="project" value="UniProtKB-KW"/>
</dbReference>
<dbReference type="OMA" id="ESNVPQF"/>
<dbReference type="STRING" id="29655.A0A0K9PA36"/>
<feature type="region of interest" description="Disordered" evidence="3">
    <location>
        <begin position="161"/>
        <end position="227"/>
    </location>
</feature>
<keyword evidence="2" id="KW-0963">Cytoplasm</keyword>
<organism evidence="4 5">
    <name type="scientific">Zostera marina</name>
    <name type="common">Eelgrass</name>
    <dbReference type="NCBI Taxonomy" id="29655"/>
    <lineage>
        <taxon>Eukaryota</taxon>
        <taxon>Viridiplantae</taxon>
        <taxon>Streptophyta</taxon>
        <taxon>Embryophyta</taxon>
        <taxon>Tracheophyta</taxon>
        <taxon>Spermatophyta</taxon>
        <taxon>Magnoliopsida</taxon>
        <taxon>Liliopsida</taxon>
        <taxon>Zosteraceae</taxon>
        <taxon>Zostera</taxon>
    </lineage>
</organism>
<sequence>MKGFGGDGVMDILRRRDEGLEMGDCSTADARFDASQYAFFEKGVDEVDLTGLEDERNQDASSNDFKDEEAGGFGSVSDDLASTFARLNRTVSGPRNAGVIGDRTFSRESSSTVDLSQDADISPWLDRQVLDVENVQEGKRWWSQPHPSPSYLRDARVLHRTSSSPQQLNDSRSLYRTSSYPEQATDSWPLHQTPSSPQQLTDSWSLYSTPSSHQQQTDSWPLYQTSSSHQQLRDYRPLYQTSSSPQQLQPPPQNNYSDSVFVPKSSFTPYSLPSGIQASPPYIPFSSSNPSSLGTSHIPLARNHQGSLYGGSMNQFNPAGLMNNLEQNSWLNQTSHFPSEQSNLPPTLMSQAAVLRNSMILSQEQIPRLHRAQSSPSYPTYMQSQLFSPHSSSPQSMNNLNRMKITDSRDQGIKVIKPLQRGRRNRSSQQNSDNVSQRSDHGWLKFRSKYMSSEEIESILKMQHSSTHNHGSYVDDYYHQACLAKKASGAKTKNHFYPASLPHELPTHSRTNKERHACLSGKALGKVSFSSICKPQPLGEVDKFSSTDDSGKNSTMKSLEQEPMFAARIIVEDGASLLLDVNDIDRLLQFSQPQDGGSQLRRRRLLLLEGFATLLQLVDPFEPGKSGHGSGLEAKDDILFLRIISLPKGRKLLSRFIQLISPGSDLNRVVCIAIFRHLRFMFGGLSSDVSAAETTRDLAKTVSESVQNMTLNALGACLAAVVCSPEQPPLRPFESFAGDGASIIIHSVLERATELLKDPISAVNYSISSRKFWQASFDAFFELLTKYTASKYDSMMQALLLQTPNKNMIGPEEREAISKEMPVELLRASLPHIDDHQRSLLLNFTGVVGRTDSGQRISEHARN</sequence>
<dbReference type="AlphaFoldDB" id="A0A0K9PA36"/>
<dbReference type="GO" id="GO:0000932">
    <property type="term" value="C:P-body"/>
    <property type="evidence" value="ECO:0000318"/>
    <property type="project" value="GO_Central"/>
</dbReference>
<dbReference type="OrthoDB" id="74835at2759"/>
<evidence type="ECO:0000256" key="1">
    <source>
        <dbReference type="ARBA" id="ARBA00004201"/>
    </source>
</evidence>
<feature type="region of interest" description="Disordered" evidence="3">
    <location>
        <begin position="370"/>
        <end position="399"/>
    </location>
</feature>
<keyword evidence="5" id="KW-1185">Reference proteome</keyword>
<feature type="compositionally biased region" description="Basic and acidic residues" evidence="3">
    <location>
        <begin position="53"/>
        <end position="69"/>
    </location>
</feature>
<dbReference type="InterPro" id="IPR039900">
    <property type="entry name" value="Pat1-like"/>
</dbReference>
<dbReference type="GO" id="GO:0003723">
    <property type="term" value="F:RNA binding"/>
    <property type="evidence" value="ECO:0000318"/>
    <property type="project" value="GO_Central"/>
</dbReference>
<protein>
    <submittedName>
        <fullName evidence="4">Topoisomerase II-associated protein PAT1</fullName>
    </submittedName>
</protein>